<protein>
    <submittedName>
        <fullName evidence="1">Uncharacterized protein</fullName>
    </submittedName>
</protein>
<dbReference type="AlphaFoldDB" id="A0A5B6TAR0"/>
<name>A0A5B6TAR0_9BACT</name>
<reference evidence="1 2" key="1">
    <citation type="submission" date="2019-07" db="EMBL/GenBank/DDBJ databases">
        <title>Rufibacter sp. nov., isolated from lake sediment.</title>
        <authorList>
            <person name="Qu J.-H."/>
        </authorList>
    </citation>
    <scope>NUCLEOTIDE SEQUENCE [LARGE SCALE GENOMIC DNA]</scope>
    <source>
        <strain evidence="1 2">NBS58-1</strain>
    </source>
</reference>
<evidence type="ECO:0000313" key="2">
    <source>
        <dbReference type="Proteomes" id="UP000324133"/>
    </source>
</evidence>
<dbReference type="Proteomes" id="UP000324133">
    <property type="component" value="Unassembled WGS sequence"/>
</dbReference>
<proteinExistence type="predicted"/>
<evidence type="ECO:0000313" key="1">
    <source>
        <dbReference type="EMBL" id="KAA3436041.1"/>
    </source>
</evidence>
<dbReference type="OrthoDB" id="9847227at2"/>
<dbReference type="EMBL" id="VKKY01000003">
    <property type="protein sequence ID" value="KAA3436041.1"/>
    <property type="molecule type" value="Genomic_DNA"/>
</dbReference>
<sequence>MGKAIPFLLIFCLHSIFALGQEEPISLRQDDAYPLRKPFRYLLAKQQNGVILKAGLRLIDVVIWNGRFDSLQVNPGEAYSYYVTPNAAGEVAIATAYVYMENGQRFIATKTSVFQAIEPPPVEVKLLQNNLAQHQTLSFVLLNKRTGKPLPNRYRIGRFFEVMIYDAQGNLVHTSPIQSSTVISLVPFP</sequence>
<gene>
    <name evidence="1" type="ORF">FOA19_16675</name>
</gene>
<keyword evidence="2" id="KW-1185">Reference proteome</keyword>
<comment type="caution">
    <text evidence="1">The sequence shown here is derived from an EMBL/GenBank/DDBJ whole genome shotgun (WGS) entry which is preliminary data.</text>
</comment>
<dbReference type="RefSeq" id="WP_149092005.1">
    <property type="nucleotide sequence ID" value="NZ_VKKY01000003.1"/>
</dbReference>
<organism evidence="1 2">
    <name type="scientific">Rufibacter hautae</name>
    <dbReference type="NCBI Taxonomy" id="2595005"/>
    <lineage>
        <taxon>Bacteria</taxon>
        <taxon>Pseudomonadati</taxon>
        <taxon>Bacteroidota</taxon>
        <taxon>Cytophagia</taxon>
        <taxon>Cytophagales</taxon>
        <taxon>Hymenobacteraceae</taxon>
        <taxon>Rufibacter</taxon>
    </lineage>
</organism>
<accession>A0A5B6TAR0</accession>